<evidence type="ECO:0000259" key="3">
    <source>
        <dbReference type="PROSITE" id="PS50924"/>
    </source>
</evidence>
<protein>
    <recommendedName>
        <fullName evidence="3">MHYT domain-containing protein</fullName>
    </recommendedName>
</protein>
<evidence type="ECO:0000256" key="1">
    <source>
        <dbReference type="SAM" id="MobiDB-lite"/>
    </source>
</evidence>
<keyword evidence="2" id="KW-0812">Transmembrane</keyword>
<dbReference type="InterPro" id="IPR005330">
    <property type="entry name" value="MHYT_dom"/>
</dbReference>
<keyword evidence="5" id="KW-1185">Reference proteome</keyword>
<feature type="transmembrane region" description="Helical" evidence="2">
    <location>
        <begin position="152"/>
        <end position="176"/>
    </location>
</feature>
<reference evidence="4 5" key="1">
    <citation type="journal article" date="2018" name="G3 (Bethesda)">
        <title>Phylogenetic and Phylogenomic Definition of Rhizopus Species.</title>
        <authorList>
            <person name="Gryganskyi A.P."/>
            <person name="Golan J."/>
            <person name="Dolatabadi S."/>
            <person name="Mondo S."/>
            <person name="Robb S."/>
            <person name="Idnurm A."/>
            <person name="Muszewska A."/>
            <person name="Steczkiewicz K."/>
            <person name="Masonjones S."/>
            <person name="Liao H.L."/>
            <person name="Gajdeczka M.T."/>
            <person name="Anike F."/>
            <person name="Vuek A."/>
            <person name="Anishchenko I.M."/>
            <person name="Voigt K."/>
            <person name="de Hoog G.S."/>
            <person name="Smith M.E."/>
            <person name="Heitman J."/>
            <person name="Vilgalys R."/>
            <person name="Stajich J.E."/>
        </authorList>
    </citation>
    <scope>NUCLEOTIDE SEQUENCE [LARGE SCALE GENOMIC DNA]</scope>
    <source>
        <strain evidence="4 5">LSU 92-RS-03</strain>
    </source>
</reference>
<evidence type="ECO:0000313" key="5">
    <source>
        <dbReference type="Proteomes" id="UP000253551"/>
    </source>
</evidence>
<comment type="caution">
    <text evidence="4">The sequence shown here is derived from an EMBL/GenBank/DDBJ whole genome shotgun (WGS) entry which is preliminary data.</text>
</comment>
<dbReference type="AlphaFoldDB" id="A0A367KYE3"/>
<dbReference type="Pfam" id="PF03707">
    <property type="entry name" value="MHYT"/>
    <property type="match status" value="2"/>
</dbReference>
<dbReference type="STRING" id="4846.A0A367KYE3"/>
<feature type="transmembrane region" description="Helical" evidence="2">
    <location>
        <begin position="44"/>
        <end position="65"/>
    </location>
</feature>
<dbReference type="Proteomes" id="UP000253551">
    <property type="component" value="Unassembled WGS sequence"/>
</dbReference>
<keyword evidence="2" id="KW-0472">Membrane</keyword>
<keyword evidence="2" id="KW-1133">Transmembrane helix</keyword>
<organism evidence="4 5">
    <name type="scientific">Rhizopus stolonifer</name>
    <name type="common">Rhizopus nigricans</name>
    <dbReference type="NCBI Taxonomy" id="4846"/>
    <lineage>
        <taxon>Eukaryota</taxon>
        <taxon>Fungi</taxon>
        <taxon>Fungi incertae sedis</taxon>
        <taxon>Mucoromycota</taxon>
        <taxon>Mucoromycotina</taxon>
        <taxon>Mucoromycetes</taxon>
        <taxon>Mucorales</taxon>
        <taxon>Mucorineae</taxon>
        <taxon>Rhizopodaceae</taxon>
        <taxon>Rhizopus</taxon>
    </lineage>
</organism>
<sequence>MDDQIKPAIQTYNGGIIFVSYLTAVVGAMTALELLQRRTHIRGYYNWFLLSAAAASMGGVGIWSMHLIGNNSLTITLENNTHYQLLYSSGATFASLVVAILCMLLSFAFVGITEQAKIFRIVLSGIIAGLGIVSMHYLGQIAIAFFVTKNKIGHVLGAIAIAVCAVTAALFIFFKLREQWENQWYKRLGCAMLMGLAVCGMHYTALFGTVYYANIDSDVTPPTPVMTIPTLIGIISAIVLIACILLFIIAVKSKIENDNSPIQADSRTRLILGLVFFDARGRMLVKVDGIVPMKEITESVPEDRYCGAFSAHHPIFARLFESTLSWSRHNLEGPIHQTNEHPIDRAFMSAATELAEELDFKDLSDLGHLFHSVLISNSIPKKSIFIQPSKFFPAFRRESIKTTWILSKYGSKETINEQSPQSLKGTTICNTTSTSEQAVKLDMSDDDFFEETLPRSSGSFYSQDEHIFLIRKIESEKDLVDLLSIGFRFAEPMFIAKKMGDKLQLPSEYLLSHFKDMLKMAEITASMNTCAKSSDLSLQQSLKNEEDVYKRVFVGLFTVIECEKTSNNPPCIIVDRNKPYTFPIVQINLKSSTGLEEALTDLNREQKKIILNMSGQSLAKIASTTSATQQSLNSINHISAIKNDDKTEHISTTSSTYIQELEGPNQRFFSAFQEACETLANLSQYDKHLTFSAKLSGDIIDIPCFALRPGPCSLILFRARIALPETQHEINSPNASAFKCIPFSVYHSFSAYATDNAVQFYRKLQLKNNSPPSCLLQQQLYQSTASKNTKEDPLVTDAMVKEQISSTSTQQVLSSLPPPPRAKRNKFSLTPSTPYTETDMHVNKSFLPNIIKNSDLIPLASILVAR</sequence>
<feature type="region of interest" description="Disordered" evidence="1">
    <location>
        <begin position="805"/>
        <end position="835"/>
    </location>
</feature>
<feature type="transmembrane region" description="Helical" evidence="2">
    <location>
        <begin position="121"/>
        <end position="146"/>
    </location>
</feature>
<gene>
    <name evidence="4" type="ORF">CU098_013793</name>
</gene>
<accession>A0A367KYE3</accession>
<feature type="transmembrane region" description="Helical" evidence="2">
    <location>
        <begin position="225"/>
        <end position="251"/>
    </location>
</feature>
<feature type="domain" description="MHYT" evidence="3">
    <location>
        <begin position="12"/>
        <end position="212"/>
    </location>
</feature>
<feature type="transmembrane region" description="Helical" evidence="2">
    <location>
        <begin position="12"/>
        <end position="32"/>
    </location>
</feature>
<dbReference type="PANTHER" id="PTHR35152:SF1">
    <property type="entry name" value="DOMAIN SIGNALLING PROTEIN, PUTATIVE (AFU_ORTHOLOGUE AFUA_5G11310)-RELATED"/>
    <property type="match status" value="1"/>
</dbReference>
<feature type="transmembrane region" description="Helical" evidence="2">
    <location>
        <begin position="85"/>
        <end position="109"/>
    </location>
</feature>
<feature type="compositionally biased region" description="Low complexity" evidence="1">
    <location>
        <begin position="805"/>
        <end position="815"/>
    </location>
</feature>
<evidence type="ECO:0000313" key="4">
    <source>
        <dbReference type="EMBL" id="RCI06902.1"/>
    </source>
</evidence>
<proteinExistence type="predicted"/>
<feature type="transmembrane region" description="Helical" evidence="2">
    <location>
        <begin position="188"/>
        <end position="213"/>
    </location>
</feature>
<dbReference type="PANTHER" id="PTHR35152">
    <property type="entry name" value="DOMAIN SIGNALLING PROTEIN, PUTATIVE (AFU_ORTHOLOGUE AFUA_5G11310)-RELATED"/>
    <property type="match status" value="1"/>
</dbReference>
<dbReference type="PROSITE" id="PS50924">
    <property type="entry name" value="MHYT"/>
    <property type="match status" value="1"/>
</dbReference>
<name>A0A367KYE3_RHIST</name>
<dbReference type="EMBL" id="PJQM01000066">
    <property type="protein sequence ID" value="RCI06902.1"/>
    <property type="molecule type" value="Genomic_DNA"/>
</dbReference>
<evidence type="ECO:0000256" key="2">
    <source>
        <dbReference type="SAM" id="Phobius"/>
    </source>
</evidence>
<dbReference type="OrthoDB" id="264015at2759"/>